<dbReference type="Proteomes" id="UP001500962">
    <property type="component" value="Unassembled WGS sequence"/>
</dbReference>
<accession>A0AAV3SAD2</accession>
<dbReference type="GO" id="GO:0004497">
    <property type="term" value="F:monooxygenase activity"/>
    <property type="evidence" value="ECO:0007669"/>
    <property type="project" value="UniProtKB-KW"/>
</dbReference>
<dbReference type="SUPFAM" id="SSF48264">
    <property type="entry name" value="Cytochrome P450"/>
    <property type="match status" value="1"/>
</dbReference>
<evidence type="ECO:0000313" key="8">
    <source>
        <dbReference type="EMBL" id="GAA0449181.1"/>
    </source>
</evidence>
<dbReference type="EMBL" id="BAAADN010000002">
    <property type="protein sequence ID" value="GAA0449181.1"/>
    <property type="molecule type" value="Genomic_DNA"/>
</dbReference>
<dbReference type="InterPro" id="IPR017972">
    <property type="entry name" value="Cyt_P450_CS"/>
</dbReference>
<evidence type="ECO:0000256" key="1">
    <source>
        <dbReference type="ARBA" id="ARBA00010617"/>
    </source>
</evidence>
<dbReference type="EMBL" id="CP095005">
    <property type="protein sequence ID" value="UOO94258.1"/>
    <property type="molecule type" value="Genomic_DNA"/>
</dbReference>
<dbReference type="GO" id="GO:0020037">
    <property type="term" value="F:heme binding"/>
    <property type="evidence" value="ECO:0007669"/>
    <property type="project" value="InterPro"/>
</dbReference>
<reference evidence="9" key="2">
    <citation type="submission" date="2022-04" db="EMBL/GenBank/DDBJ databases">
        <title>Sequencing and genomic assembly of Halococcus dombrowskii.</title>
        <authorList>
            <person name="Lim S.W."/>
            <person name="MacLea K.S."/>
        </authorList>
    </citation>
    <scope>NUCLEOTIDE SEQUENCE</scope>
    <source>
        <strain evidence="9">H4</strain>
    </source>
</reference>
<dbReference type="InterPro" id="IPR001128">
    <property type="entry name" value="Cyt_P450"/>
</dbReference>
<keyword evidence="4 7" id="KW-0560">Oxidoreductase</keyword>
<reference evidence="8" key="1">
    <citation type="journal article" date="2014" name="Int. J. Syst. Evol. Microbiol.">
        <title>Complete genome sequence of Corynebacterium casei LMG S-19264T (=DSM 44701T), isolated from a smear-ripened cheese.</title>
        <authorList>
            <consortium name="US DOE Joint Genome Institute (JGI-PGF)"/>
            <person name="Walter F."/>
            <person name="Albersmeier A."/>
            <person name="Kalinowski J."/>
            <person name="Ruckert C."/>
        </authorList>
    </citation>
    <scope>NUCLEOTIDE SEQUENCE</scope>
    <source>
        <strain evidence="8">JCM 12289</strain>
    </source>
</reference>
<dbReference type="GO" id="GO:0016705">
    <property type="term" value="F:oxidoreductase activity, acting on paired donors, with incorporation or reduction of molecular oxygen"/>
    <property type="evidence" value="ECO:0007669"/>
    <property type="project" value="InterPro"/>
</dbReference>
<dbReference type="AlphaFoldDB" id="A0AAV3SAD2"/>
<dbReference type="InterPro" id="IPR036396">
    <property type="entry name" value="Cyt_P450_sf"/>
</dbReference>
<dbReference type="PANTHER" id="PTHR46696">
    <property type="entry name" value="P450, PUTATIVE (EUROFUNG)-RELATED"/>
    <property type="match status" value="1"/>
</dbReference>
<evidence type="ECO:0000256" key="4">
    <source>
        <dbReference type="ARBA" id="ARBA00023002"/>
    </source>
</evidence>
<proteinExistence type="inferred from homology"/>
<evidence type="ECO:0000256" key="7">
    <source>
        <dbReference type="RuleBase" id="RU000461"/>
    </source>
</evidence>
<keyword evidence="10" id="KW-1185">Reference proteome</keyword>
<dbReference type="InterPro" id="IPR002397">
    <property type="entry name" value="Cyt_P450_B"/>
</dbReference>
<evidence type="ECO:0000256" key="3">
    <source>
        <dbReference type="ARBA" id="ARBA00022723"/>
    </source>
</evidence>
<dbReference type="PROSITE" id="PS00086">
    <property type="entry name" value="CYTOCHROME_P450"/>
    <property type="match status" value="1"/>
</dbReference>
<dbReference type="CDD" id="cd11032">
    <property type="entry name" value="P450_EryK-like"/>
    <property type="match status" value="1"/>
</dbReference>
<keyword evidence="5 7" id="KW-0408">Iron</keyword>
<evidence type="ECO:0000256" key="5">
    <source>
        <dbReference type="ARBA" id="ARBA00023004"/>
    </source>
</evidence>
<gene>
    <name evidence="8" type="primary">yjiB_1</name>
    <name evidence="8" type="ORF">GCM10008985_00680</name>
    <name evidence="9" type="ORF">MUK72_09770</name>
</gene>
<keyword evidence="2 7" id="KW-0349">Heme</keyword>
<evidence type="ECO:0000256" key="2">
    <source>
        <dbReference type="ARBA" id="ARBA00022617"/>
    </source>
</evidence>
<dbReference type="RefSeq" id="WP_244699548.1">
    <property type="nucleotide sequence ID" value="NZ_BAAADN010000002.1"/>
</dbReference>
<dbReference type="PRINTS" id="PR00359">
    <property type="entry name" value="BP450"/>
</dbReference>
<dbReference type="FunFam" id="1.10.630.10:FF:000018">
    <property type="entry name" value="Cytochrome P450 monooxygenase"/>
    <property type="match status" value="1"/>
</dbReference>
<evidence type="ECO:0000313" key="10">
    <source>
        <dbReference type="Proteomes" id="UP000830542"/>
    </source>
</evidence>
<evidence type="ECO:0000313" key="11">
    <source>
        <dbReference type="Proteomes" id="UP001500962"/>
    </source>
</evidence>
<keyword evidence="6 7" id="KW-0503">Monooxygenase</keyword>
<keyword evidence="3 7" id="KW-0479">Metal-binding</keyword>
<comment type="similarity">
    <text evidence="1 7">Belongs to the cytochrome P450 family.</text>
</comment>
<protein>
    <submittedName>
        <fullName evidence="9">Cytochrome P450</fullName>
    </submittedName>
    <submittedName>
        <fullName evidence="8">Monooxygenase YjiB</fullName>
    </submittedName>
</protein>
<name>A0AAV3SAD2_HALDO</name>
<dbReference type="PANTHER" id="PTHR46696:SF1">
    <property type="entry name" value="CYTOCHROME P450 YJIB-RELATED"/>
    <property type="match status" value="1"/>
</dbReference>
<dbReference type="KEGG" id="hdo:MUK72_09770"/>
<organism evidence="8 11">
    <name type="scientific">Halococcus dombrowskii</name>
    <dbReference type="NCBI Taxonomy" id="179637"/>
    <lineage>
        <taxon>Archaea</taxon>
        <taxon>Methanobacteriati</taxon>
        <taxon>Methanobacteriota</taxon>
        <taxon>Stenosarchaea group</taxon>
        <taxon>Halobacteria</taxon>
        <taxon>Halobacteriales</taxon>
        <taxon>Halococcaceae</taxon>
        <taxon>Halococcus</taxon>
    </lineage>
</organism>
<evidence type="ECO:0000256" key="6">
    <source>
        <dbReference type="ARBA" id="ARBA00023033"/>
    </source>
</evidence>
<dbReference type="Proteomes" id="UP000830542">
    <property type="component" value="Chromosome"/>
</dbReference>
<reference evidence="8" key="3">
    <citation type="submission" date="2023-12" db="EMBL/GenBank/DDBJ databases">
        <authorList>
            <person name="Sun Q."/>
            <person name="Inoue M."/>
        </authorList>
    </citation>
    <scope>NUCLEOTIDE SEQUENCE</scope>
    <source>
        <strain evidence="8">JCM 12289</strain>
    </source>
</reference>
<dbReference type="GeneID" id="71762136"/>
<dbReference type="Gene3D" id="1.10.630.10">
    <property type="entry name" value="Cytochrome P450"/>
    <property type="match status" value="1"/>
</dbReference>
<dbReference type="Pfam" id="PF00067">
    <property type="entry name" value="p450"/>
    <property type="match status" value="1"/>
</dbReference>
<evidence type="ECO:0000313" key="9">
    <source>
        <dbReference type="EMBL" id="UOO94258.1"/>
    </source>
</evidence>
<dbReference type="GO" id="GO:0005506">
    <property type="term" value="F:iron ion binding"/>
    <property type="evidence" value="ECO:0007669"/>
    <property type="project" value="InterPro"/>
</dbReference>
<sequence length="405" mass="44629">MSSADPQGLQAFPEALSEPDAWLEPFDWYREMRDGSPVRYDASRGSWDVFRHADVKRVISDDEAFSVNPRTASDFEGLSGEGEGLILDTMLFQDPPRHDDLRAVVDDAFSPRTVAEMEPRLRDLMSELLDDALAANDGEMDLVEEISYPFPVIVIAELLGVPAEDRAQFKEWSDSLVAAASDEEIAERQQQSQQEMAMYFLDQLQQRREEPRDDLLTTIATAELDDGSKLPQEEALGMCMLLLIAGNITTTNLITNAVRCFGNQGVLSELAGNENAVGPAIEEALRYRAPVQAMTRIARSDVTLGDATIEEGDRVVAWLGSANRDERAFDNADEFVVDRAPTGHLGFGHGTHYCLGAPLARLEARVALSELLSLDGLALADADLSPTRSSFIYGVESLPIRYDGR</sequence>